<dbReference type="EMBL" id="CP015124">
    <property type="protein sequence ID" value="ANP36314.1"/>
    <property type="molecule type" value="Genomic_DNA"/>
</dbReference>
<evidence type="ECO:0000256" key="6">
    <source>
        <dbReference type="ARBA" id="ARBA00058104"/>
    </source>
</evidence>
<dbReference type="Pfam" id="PF08511">
    <property type="entry name" value="COQ9"/>
    <property type="match status" value="1"/>
</dbReference>
<accession>A0A1B0ZQG0</accession>
<dbReference type="Proteomes" id="UP001218364">
    <property type="component" value="Unassembled WGS sequence"/>
</dbReference>
<dbReference type="InterPro" id="IPR012762">
    <property type="entry name" value="Ubiq_biosynth_COQ9"/>
</dbReference>
<keyword evidence="4" id="KW-0809">Transit peptide</keyword>
<dbReference type="NCBIfam" id="TIGR02396">
    <property type="entry name" value="diverge_rpsU"/>
    <property type="match status" value="1"/>
</dbReference>
<sequence length="236" mass="25890">MTEQTATEQPAADTGSIDALLDAALIHVAFDGWTEATFAAAVEDCGMDPVLARALCPRGAVDLALAYHRRGDAQMLERLKTADLTGLRFRDKIAAAVRFRLEASDDKEAVRRGVTLFSLPVYAADGAKAIWGTVDAIWTALGDTSEDINWYSKRATLSGVYSSTVLFWLGDDSPGHQATWDFLDRRIDNVMQFEKLKADVQKNPLLKPLLAGPSWLADQIRRPSTPTDLPGRRTGR</sequence>
<keyword evidence="10" id="KW-1185">Reference proteome</keyword>
<evidence type="ECO:0000313" key="8">
    <source>
        <dbReference type="EMBL" id="ANP36314.1"/>
    </source>
</evidence>
<evidence type="ECO:0000256" key="4">
    <source>
        <dbReference type="ARBA" id="ARBA00022946"/>
    </source>
</evidence>
<dbReference type="PATRIC" id="fig|60890.4.peg.1372"/>
<dbReference type="EMBL" id="JARCJK010000007">
    <property type="protein sequence ID" value="MDE4167017.1"/>
    <property type="molecule type" value="Genomic_DNA"/>
</dbReference>
<evidence type="ECO:0000256" key="1">
    <source>
        <dbReference type="ARBA" id="ARBA00004749"/>
    </source>
</evidence>
<proteinExistence type="inferred from homology"/>
<dbReference type="OrthoDB" id="7201143at2"/>
<organism evidence="8 10">
    <name type="scientific">Phaeobacter gallaeciensis</name>
    <dbReference type="NCBI Taxonomy" id="60890"/>
    <lineage>
        <taxon>Bacteria</taxon>
        <taxon>Pseudomonadati</taxon>
        <taxon>Pseudomonadota</taxon>
        <taxon>Alphaproteobacteria</taxon>
        <taxon>Rhodobacterales</taxon>
        <taxon>Roseobacteraceae</taxon>
        <taxon>Phaeobacter</taxon>
    </lineage>
</organism>
<dbReference type="Proteomes" id="UP000092565">
    <property type="component" value="Chromosome"/>
</dbReference>
<comment type="pathway">
    <text evidence="1">Cofactor biosynthesis; ubiquinone biosynthesis.</text>
</comment>
<evidence type="ECO:0000259" key="7">
    <source>
        <dbReference type="Pfam" id="PF08511"/>
    </source>
</evidence>
<dbReference type="GO" id="GO:0006744">
    <property type="term" value="P:ubiquinone biosynthetic process"/>
    <property type="evidence" value="ECO:0007669"/>
    <property type="project" value="UniProtKB-KW"/>
</dbReference>
<evidence type="ECO:0000313" key="11">
    <source>
        <dbReference type="Proteomes" id="UP001218364"/>
    </source>
</evidence>
<feature type="domain" description="COQ9 C-terminal" evidence="7">
    <location>
        <begin position="124"/>
        <end position="194"/>
    </location>
</feature>
<name>A0A1B0ZQG0_9RHOB</name>
<evidence type="ECO:0000313" key="9">
    <source>
        <dbReference type="EMBL" id="MDE4167017.1"/>
    </source>
</evidence>
<reference evidence="8 10" key="1">
    <citation type="submission" date="2016-04" db="EMBL/GenBank/DDBJ databases">
        <authorList>
            <person name="Evans L.H."/>
            <person name="Alamgir A."/>
            <person name="Owens N."/>
            <person name="Weber N.D."/>
            <person name="Virtaneva K."/>
            <person name="Barbian K."/>
            <person name="Babar A."/>
            <person name="Rosenke K."/>
        </authorList>
    </citation>
    <scope>NUCLEOTIDE SEQUENCE [LARGE SCALE GENOMIC DNA]</scope>
    <source>
        <strain evidence="8 10">JL2886</strain>
    </source>
</reference>
<keyword evidence="3" id="KW-0831">Ubiquinone biosynthesis</keyword>
<evidence type="ECO:0000256" key="5">
    <source>
        <dbReference type="ARBA" id="ARBA00023121"/>
    </source>
</evidence>
<reference evidence="9 11" key="2">
    <citation type="submission" date="2023-02" db="EMBL/GenBank/DDBJ databases">
        <title>Population genomics of bacteria associated with diatom.</title>
        <authorList>
            <person name="Xie J."/>
            <person name="Wang H."/>
        </authorList>
    </citation>
    <scope>NUCLEOTIDE SEQUENCE [LARGE SCALE GENOMIC DNA]</scope>
    <source>
        <strain evidence="9 11">PT47_8</strain>
    </source>
</reference>
<gene>
    <name evidence="8" type="ORF">JL2886_01396</name>
    <name evidence="9" type="ORF">PXK24_15075</name>
</gene>
<dbReference type="PANTHER" id="PTHR21427">
    <property type="entry name" value="UBIQUINONE BIOSYNTHESIS PROTEIN COQ9, MITOCHONDRIAL"/>
    <property type="match status" value="1"/>
</dbReference>
<dbReference type="PANTHER" id="PTHR21427:SF19">
    <property type="entry name" value="UBIQUINONE BIOSYNTHESIS PROTEIN COQ9, MITOCHONDRIAL"/>
    <property type="match status" value="1"/>
</dbReference>
<evidence type="ECO:0000256" key="3">
    <source>
        <dbReference type="ARBA" id="ARBA00022688"/>
    </source>
</evidence>
<dbReference type="GO" id="GO:0008289">
    <property type="term" value="F:lipid binding"/>
    <property type="evidence" value="ECO:0007669"/>
    <property type="project" value="UniProtKB-KW"/>
</dbReference>
<dbReference type="RefSeq" id="WP_065271309.1">
    <property type="nucleotide sequence ID" value="NZ_CP015124.1"/>
</dbReference>
<dbReference type="Gene3D" id="1.10.357.10">
    <property type="entry name" value="Tetracycline Repressor, domain 2"/>
    <property type="match status" value="1"/>
</dbReference>
<comment type="similarity">
    <text evidence="2">Belongs to the COQ9 family.</text>
</comment>
<keyword evidence="5" id="KW-0446">Lipid-binding</keyword>
<comment type="function">
    <text evidence="6">Membrane-associated protein that warps the membrane surface to access and bind aromatic isoprenes with high specificity, including ubiquinone (CoQ) isoprene intermediates and presents them directly to COQ7, therefore facilitating the COQ7-mediated hydroxylase step. Participates in the biosynthesis of coenzyme Q, also named ubiquinone, an essential lipid-soluble electron transporter for aerobic cellular respiration.</text>
</comment>
<dbReference type="InterPro" id="IPR013718">
    <property type="entry name" value="COQ9_C"/>
</dbReference>
<dbReference type="AlphaFoldDB" id="A0A1B0ZQG0"/>
<evidence type="ECO:0000313" key="10">
    <source>
        <dbReference type="Proteomes" id="UP000092565"/>
    </source>
</evidence>
<evidence type="ECO:0000256" key="2">
    <source>
        <dbReference type="ARBA" id="ARBA00010766"/>
    </source>
</evidence>
<protein>
    <submittedName>
        <fullName evidence="9">COQ9 family protein</fullName>
    </submittedName>
</protein>